<comment type="activity regulation">
    <text evidence="10">Na(+) is not transported, but it plays an essential structural role and its presence is essential for fluoride channel function.</text>
</comment>
<dbReference type="PANTHER" id="PTHR28259">
    <property type="entry name" value="FLUORIDE EXPORT PROTEIN 1-RELATED"/>
    <property type="match status" value="1"/>
</dbReference>
<comment type="caution">
    <text evidence="11">The sequence shown here is derived from an EMBL/GenBank/DDBJ whole genome shotgun (WGS) entry which is preliminary data.</text>
</comment>
<keyword evidence="10" id="KW-0406">Ion transport</keyword>
<keyword evidence="4 10" id="KW-1133">Transmembrane helix</keyword>
<evidence type="ECO:0000256" key="7">
    <source>
        <dbReference type="ARBA" id="ARBA00035120"/>
    </source>
</evidence>
<feature type="transmembrane region" description="Helical" evidence="10">
    <location>
        <begin position="72"/>
        <end position="92"/>
    </location>
</feature>
<evidence type="ECO:0000256" key="6">
    <source>
        <dbReference type="ARBA" id="ARBA00023303"/>
    </source>
</evidence>
<dbReference type="AlphaFoldDB" id="M0QEX4"/>
<feature type="binding site" evidence="10">
    <location>
        <position position="82"/>
    </location>
    <ligand>
        <name>Na(+)</name>
        <dbReference type="ChEBI" id="CHEBI:29101"/>
        <note>structural</note>
    </ligand>
</feature>
<proteinExistence type="inferred from homology"/>
<feature type="binding site" evidence="10">
    <location>
        <position position="85"/>
    </location>
    <ligand>
        <name>Na(+)</name>
        <dbReference type="ChEBI" id="CHEBI:29101"/>
        <note>structural</note>
    </ligand>
</feature>
<dbReference type="EMBL" id="BANX01000005">
    <property type="protein sequence ID" value="GAC67148.1"/>
    <property type="molecule type" value="Genomic_DNA"/>
</dbReference>
<evidence type="ECO:0000313" key="12">
    <source>
        <dbReference type="Proteomes" id="UP000011666"/>
    </source>
</evidence>
<feature type="transmembrane region" description="Helical" evidence="10">
    <location>
        <begin position="104"/>
        <end position="127"/>
    </location>
</feature>
<comment type="function">
    <text evidence="9 10">Fluoride-specific ion channel. Important for reducing fluoride concentration in the cell, thus reducing its toxicity.</text>
</comment>
<keyword evidence="10" id="KW-0479">Metal-binding</keyword>
<accession>M0QEX4</accession>
<keyword evidence="10" id="KW-0915">Sodium</keyword>
<comment type="subcellular location">
    <subcellularLocation>
        <location evidence="1 10">Cell membrane</location>
        <topology evidence="1 10">Multi-pass membrane protein</topology>
    </subcellularLocation>
</comment>
<evidence type="ECO:0000256" key="1">
    <source>
        <dbReference type="ARBA" id="ARBA00004651"/>
    </source>
</evidence>
<dbReference type="GO" id="GO:0046872">
    <property type="term" value="F:metal ion binding"/>
    <property type="evidence" value="ECO:0007669"/>
    <property type="project" value="UniProtKB-KW"/>
</dbReference>
<evidence type="ECO:0000256" key="9">
    <source>
        <dbReference type="ARBA" id="ARBA00049940"/>
    </source>
</evidence>
<dbReference type="HAMAP" id="MF_00454">
    <property type="entry name" value="FluC"/>
    <property type="match status" value="1"/>
</dbReference>
<comment type="similarity">
    <text evidence="7 10">Belongs to the fluoride channel Fluc/FEX (TC 1.A.43) family.</text>
</comment>
<organism evidence="11 12">
    <name type="scientific">Gordonia soli NBRC 108243</name>
    <dbReference type="NCBI Taxonomy" id="1223545"/>
    <lineage>
        <taxon>Bacteria</taxon>
        <taxon>Bacillati</taxon>
        <taxon>Actinomycetota</taxon>
        <taxon>Actinomycetes</taxon>
        <taxon>Mycobacteriales</taxon>
        <taxon>Gordoniaceae</taxon>
        <taxon>Gordonia</taxon>
    </lineage>
</organism>
<gene>
    <name evidence="10 11" type="primary">crcB</name>
    <name evidence="10" type="synonym">fluC</name>
    <name evidence="11" type="ORF">GS4_05_03620</name>
</gene>
<dbReference type="STRING" id="1223545.GS4_05_03620"/>
<sequence length="131" mass="13332">MGCSSPRESVVTALLVAVAGGLGAVARLLVDGLIKVRRPGIVPWQTAVINVTGSLLVGFAASAIGTGPHLDWHAVLAVGFCGGYTTMSTASVETVTLLRTGRSLTAFGYVGVSLVLSLTACAIGIWLGHRV</sequence>
<evidence type="ECO:0000256" key="8">
    <source>
        <dbReference type="ARBA" id="ARBA00035585"/>
    </source>
</evidence>
<reference evidence="11 12" key="1">
    <citation type="submission" date="2013-01" db="EMBL/GenBank/DDBJ databases">
        <title>Whole genome shotgun sequence of Gordonia soli NBRC 108243.</title>
        <authorList>
            <person name="Isaki-Nakamura S."/>
            <person name="Hosoyama A."/>
            <person name="Tsuchikane K."/>
            <person name="Ando Y."/>
            <person name="Baba S."/>
            <person name="Ohji S."/>
            <person name="Hamada M."/>
            <person name="Tamura T."/>
            <person name="Yamazoe A."/>
            <person name="Yamazaki S."/>
            <person name="Fujita N."/>
        </authorList>
    </citation>
    <scope>NUCLEOTIDE SEQUENCE [LARGE SCALE GENOMIC DNA]</scope>
    <source>
        <strain evidence="11 12">NBRC 108243</strain>
    </source>
</reference>
<evidence type="ECO:0000256" key="10">
    <source>
        <dbReference type="HAMAP-Rule" id="MF_00454"/>
    </source>
</evidence>
<evidence type="ECO:0000256" key="4">
    <source>
        <dbReference type="ARBA" id="ARBA00022989"/>
    </source>
</evidence>
<evidence type="ECO:0000313" key="11">
    <source>
        <dbReference type="EMBL" id="GAC67148.1"/>
    </source>
</evidence>
<evidence type="ECO:0000256" key="5">
    <source>
        <dbReference type="ARBA" id="ARBA00023136"/>
    </source>
</evidence>
<feature type="transmembrane region" description="Helical" evidence="10">
    <location>
        <begin position="42"/>
        <end position="66"/>
    </location>
</feature>
<comment type="catalytic activity">
    <reaction evidence="8">
        <text>fluoride(in) = fluoride(out)</text>
        <dbReference type="Rhea" id="RHEA:76159"/>
        <dbReference type="ChEBI" id="CHEBI:17051"/>
    </reaction>
    <physiologicalReaction direction="left-to-right" evidence="8">
        <dbReference type="Rhea" id="RHEA:76160"/>
    </physiologicalReaction>
</comment>
<keyword evidence="12" id="KW-1185">Reference proteome</keyword>
<feature type="transmembrane region" description="Helical" evidence="10">
    <location>
        <begin position="12"/>
        <end position="30"/>
    </location>
</feature>
<protein>
    <recommendedName>
        <fullName evidence="10">Fluoride-specific ion channel FluC</fullName>
    </recommendedName>
</protein>
<keyword evidence="10" id="KW-0813">Transport</keyword>
<dbReference type="GO" id="GO:0062054">
    <property type="term" value="F:fluoride channel activity"/>
    <property type="evidence" value="ECO:0007669"/>
    <property type="project" value="UniProtKB-UniRule"/>
</dbReference>
<dbReference type="InterPro" id="IPR003691">
    <property type="entry name" value="FluC"/>
</dbReference>
<dbReference type="PANTHER" id="PTHR28259:SF1">
    <property type="entry name" value="FLUORIDE EXPORT PROTEIN 1-RELATED"/>
    <property type="match status" value="1"/>
</dbReference>
<dbReference type="Proteomes" id="UP000011666">
    <property type="component" value="Unassembled WGS sequence"/>
</dbReference>
<keyword evidence="2 10" id="KW-1003">Cell membrane</keyword>
<name>M0QEX4_9ACTN</name>
<dbReference type="Pfam" id="PF02537">
    <property type="entry name" value="CRCB"/>
    <property type="match status" value="1"/>
</dbReference>
<dbReference type="GO" id="GO:0140114">
    <property type="term" value="P:cellular detoxification of fluoride"/>
    <property type="evidence" value="ECO:0007669"/>
    <property type="project" value="UniProtKB-UniRule"/>
</dbReference>
<dbReference type="eggNOG" id="COG0239">
    <property type="taxonomic scope" value="Bacteria"/>
</dbReference>
<keyword evidence="5 10" id="KW-0472">Membrane</keyword>
<evidence type="ECO:0000256" key="2">
    <source>
        <dbReference type="ARBA" id="ARBA00022475"/>
    </source>
</evidence>
<keyword evidence="6 10" id="KW-0407">Ion channel</keyword>
<evidence type="ECO:0000256" key="3">
    <source>
        <dbReference type="ARBA" id="ARBA00022692"/>
    </source>
</evidence>
<dbReference type="GO" id="GO:0005886">
    <property type="term" value="C:plasma membrane"/>
    <property type="evidence" value="ECO:0007669"/>
    <property type="project" value="UniProtKB-SubCell"/>
</dbReference>
<keyword evidence="3 10" id="KW-0812">Transmembrane</keyword>